<comment type="caution">
    <text evidence="3">The sequence shown here is derived from an EMBL/GenBank/DDBJ whole genome shotgun (WGS) entry which is preliminary data.</text>
</comment>
<feature type="region of interest" description="Disordered" evidence="1">
    <location>
        <begin position="54"/>
        <end position="117"/>
    </location>
</feature>
<feature type="compositionally biased region" description="Polar residues" evidence="1">
    <location>
        <begin position="107"/>
        <end position="117"/>
    </location>
</feature>
<feature type="transmembrane region" description="Helical" evidence="2">
    <location>
        <begin position="7"/>
        <end position="25"/>
    </location>
</feature>
<organism evidence="3 4">
    <name type="scientific">Brevibacillus choshinensis</name>
    <dbReference type="NCBI Taxonomy" id="54911"/>
    <lineage>
        <taxon>Bacteria</taxon>
        <taxon>Bacillati</taxon>
        <taxon>Bacillota</taxon>
        <taxon>Bacilli</taxon>
        <taxon>Bacillales</taxon>
        <taxon>Paenibacillaceae</taxon>
        <taxon>Brevibacillus</taxon>
    </lineage>
</organism>
<reference evidence="3 4" key="1">
    <citation type="submission" date="2015-09" db="EMBL/GenBank/DDBJ databases">
        <title>Genome sequencing project for genomic taxonomy and phylogenomics of Bacillus-like bacteria.</title>
        <authorList>
            <person name="Liu B."/>
            <person name="Wang J."/>
            <person name="Zhu Y."/>
            <person name="Liu G."/>
            <person name="Chen Q."/>
            <person name="Chen Z."/>
            <person name="Lan J."/>
            <person name="Che J."/>
            <person name="Ge C."/>
            <person name="Shi H."/>
            <person name="Pan Z."/>
            <person name="Liu X."/>
        </authorList>
    </citation>
    <scope>NUCLEOTIDE SEQUENCE [LARGE SCALE GENOMIC DNA]</scope>
    <source>
        <strain evidence="3 4">DSM 8552</strain>
    </source>
</reference>
<evidence type="ECO:0000256" key="1">
    <source>
        <dbReference type="SAM" id="MobiDB-lite"/>
    </source>
</evidence>
<evidence type="ECO:0000313" key="4">
    <source>
        <dbReference type="Proteomes" id="UP000051063"/>
    </source>
</evidence>
<evidence type="ECO:0000256" key="2">
    <source>
        <dbReference type="SAM" id="Phobius"/>
    </source>
</evidence>
<keyword evidence="2" id="KW-0812">Transmembrane</keyword>
<proteinExistence type="predicted"/>
<accession>A0ABR5NC72</accession>
<keyword evidence="2" id="KW-1133">Transmembrane helix</keyword>
<keyword evidence="2" id="KW-0472">Membrane</keyword>
<gene>
    <name evidence="3" type="ORF">AN963_05120</name>
</gene>
<feature type="compositionally biased region" description="Basic and acidic residues" evidence="1">
    <location>
        <begin position="86"/>
        <end position="99"/>
    </location>
</feature>
<name>A0ABR5NC72_BRECH</name>
<dbReference type="RefSeq" id="WP_055743453.1">
    <property type="nucleotide sequence ID" value="NZ_LJJB01000007.1"/>
</dbReference>
<feature type="transmembrane region" description="Helical" evidence="2">
    <location>
        <begin position="31"/>
        <end position="49"/>
    </location>
</feature>
<keyword evidence="4" id="KW-1185">Reference proteome</keyword>
<dbReference type="EMBL" id="LJJB01000007">
    <property type="protein sequence ID" value="KQL49155.1"/>
    <property type="molecule type" value="Genomic_DNA"/>
</dbReference>
<evidence type="ECO:0000313" key="3">
    <source>
        <dbReference type="EMBL" id="KQL49155.1"/>
    </source>
</evidence>
<dbReference type="Proteomes" id="UP000051063">
    <property type="component" value="Unassembled WGS sequence"/>
</dbReference>
<sequence length="117" mass="13346">MLRRIPPVILIVMLLAIYGFLLTFIEDPVNTLIILGLSVVLFLVVRNYLRMGAFFPRSNNGPRKPKPPKPKPPTLRQAAKKQTQSPRKDHPFRVIDGKKGKSKQKQNDQNSHNNISH</sequence>
<protein>
    <submittedName>
        <fullName evidence="3">Uncharacterized protein</fullName>
    </submittedName>
</protein>